<evidence type="ECO:0008006" key="9">
    <source>
        <dbReference type="Google" id="ProtNLM"/>
    </source>
</evidence>
<dbReference type="VEuPathDB" id="FungiDB:PSHT_04271"/>
<dbReference type="InterPro" id="IPR036291">
    <property type="entry name" value="NAD(P)-bd_dom_sf"/>
</dbReference>
<dbReference type="Gene3D" id="3.40.50.720">
    <property type="entry name" value="NAD(P)-binding Rossmann-like Domain"/>
    <property type="match status" value="1"/>
</dbReference>
<gene>
    <name evidence="7" type="ORF">PSTT_05904</name>
</gene>
<dbReference type="InterPro" id="IPR051034">
    <property type="entry name" value="Mito_Enoyl-ACP_Reductase"/>
</dbReference>
<evidence type="ECO:0000256" key="1">
    <source>
        <dbReference type="ARBA" id="ARBA00004173"/>
    </source>
</evidence>
<dbReference type="Gene3D" id="3.90.180.10">
    <property type="entry name" value="Medium-chain alcohol dehydrogenases, catalytic domain"/>
    <property type="match status" value="1"/>
</dbReference>
<organism evidence="7 8">
    <name type="scientific">Puccinia striiformis</name>
    <dbReference type="NCBI Taxonomy" id="27350"/>
    <lineage>
        <taxon>Eukaryota</taxon>
        <taxon>Fungi</taxon>
        <taxon>Dikarya</taxon>
        <taxon>Basidiomycota</taxon>
        <taxon>Pucciniomycotina</taxon>
        <taxon>Pucciniomycetes</taxon>
        <taxon>Pucciniales</taxon>
        <taxon>Pucciniaceae</taxon>
        <taxon>Puccinia</taxon>
    </lineage>
</organism>
<dbReference type="GO" id="GO:0006631">
    <property type="term" value="P:fatty acid metabolic process"/>
    <property type="evidence" value="ECO:0007669"/>
    <property type="project" value="TreeGrafter"/>
</dbReference>
<dbReference type="AlphaFoldDB" id="A0A2S4VM90"/>
<dbReference type="SUPFAM" id="SSF50129">
    <property type="entry name" value="GroES-like"/>
    <property type="match status" value="1"/>
</dbReference>
<dbReference type="Proteomes" id="UP000239156">
    <property type="component" value="Unassembled WGS sequence"/>
</dbReference>
<comment type="similarity">
    <text evidence="2">Belongs to the zinc-containing alcohol dehydrogenase family. Quinone oxidoreductase subfamily.</text>
</comment>
<evidence type="ECO:0000256" key="6">
    <source>
        <dbReference type="ARBA" id="ARBA00023128"/>
    </source>
</evidence>
<dbReference type="InterPro" id="IPR011032">
    <property type="entry name" value="GroES-like_sf"/>
</dbReference>
<name>A0A2S4VM90_9BASI</name>
<comment type="subcellular location">
    <subcellularLocation>
        <location evidence="1">Mitochondrion</location>
    </subcellularLocation>
</comment>
<reference evidence="7" key="1">
    <citation type="submission" date="2017-12" db="EMBL/GenBank/DDBJ databases">
        <title>Gene loss provides genomic basis for host adaptation in cereal stripe rust fungi.</title>
        <authorList>
            <person name="Xia C."/>
        </authorList>
    </citation>
    <scope>NUCLEOTIDE SEQUENCE [LARGE SCALE GENOMIC DNA]</scope>
    <source>
        <strain evidence="7">93-210</strain>
    </source>
</reference>
<dbReference type="GO" id="GO:0005739">
    <property type="term" value="C:mitochondrion"/>
    <property type="evidence" value="ECO:0007669"/>
    <property type="project" value="UniProtKB-SubCell"/>
</dbReference>
<dbReference type="EMBL" id="PKSL01000044">
    <property type="protein sequence ID" value="POW10665.1"/>
    <property type="molecule type" value="Genomic_DNA"/>
</dbReference>
<evidence type="ECO:0000256" key="2">
    <source>
        <dbReference type="ARBA" id="ARBA00010371"/>
    </source>
</evidence>
<keyword evidence="4" id="KW-0809">Transit peptide</keyword>
<dbReference type="CDD" id="cd08290">
    <property type="entry name" value="ETR"/>
    <property type="match status" value="1"/>
</dbReference>
<evidence type="ECO:0000313" key="8">
    <source>
        <dbReference type="Proteomes" id="UP000239156"/>
    </source>
</evidence>
<dbReference type="SUPFAM" id="SSF51735">
    <property type="entry name" value="NAD(P)-binding Rossmann-fold domains"/>
    <property type="match status" value="1"/>
</dbReference>
<keyword evidence="6" id="KW-0496">Mitochondrion</keyword>
<sequence>MVMFLVVEDEQGYQLHQEWQPCSSSVLKLKTFEIGKPTQNQLGLRFKLSTISKLVTILFLKVKTTNYLNKFMTDTIQGRYPWKPEIRKDLIRDDDPFYIAGNEGLAEVISLGDGIDSNQWKIGDWVVMGKPQLGTWQSHTNLNEEDLIKIPKSNNLTEVQAATMSVNMSTAYRMIKDYLPQSYAANPGTFFELNQISILITRLYSYWALSTDTWIIQNGANSSVGQYVLQMCKAWNLGCIGLIRDRPNVEDLKRYLTGLGTENKTKIMTYEELMNQPKVTQSSEKMRIPLGLNCISGNEETLGMMKWMSNGARLITYGGMSMKPLVVPTSLLIFKDLKLEGFMLTNWRLKASRKEYKEMLLDLLKLVDQGHLVQHEHATIVDLDSQNAEQILHDTVSQSMTGKAGKKFLFRFV</sequence>
<evidence type="ECO:0000256" key="3">
    <source>
        <dbReference type="ARBA" id="ARBA00022857"/>
    </source>
</evidence>
<dbReference type="PANTHER" id="PTHR43981">
    <property type="entry name" value="ENOYL-[ACYL-CARRIER-PROTEIN] REDUCTASE, MITOCHONDRIAL"/>
    <property type="match status" value="1"/>
</dbReference>
<accession>A0A2S4VM90</accession>
<protein>
    <recommendedName>
        <fullName evidence="9">Enoyl reductase (ER) domain-containing protein</fullName>
    </recommendedName>
</protein>
<keyword evidence="8" id="KW-1185">Reference proteome</keyword>
<keyword evidence="3" id="KW-0521">NADP</keyword>
<dbReference type="VEuPathDB" id="FungiDB:PSTT_05904"/>
<dbReference type="PANTHER" id="PTHR43981:SF2">
    <property type="entry name" value="ENOYL-[ACYL-CARRIER-PROTEIN] REDUCTASE, MITOCHONDRIAL"/>
    <property type="match status" value="1"/>
</dbReference>
<proteinExistence type="inferred from homology"/>
<keyword evidence="5" id="KW-0560">Oxidoreductase</keyword>
<comment type="caution">
    <text evidence="7">The sequence shown here is derived from an EMBL/GenBank/DDBJ whole genome shotgun (WGS) entry which is preliminary data.</text>
</comment>
<evidence type="ECO:0000313" key="7">
    <source>
        <dbReference type="EMBL" id="POW10665.1"/>
    </source>
</evidence>
<dbReference type="GO" id="GO:0016491">
    <property type="term" value="F:oxidoreductase activity"/>
    <property type="evidence" value="ECO:0007669"/>
    <property type="project" value="UniProtKB-KW"/>
</dbReference>
<evidence type="ECO:0000256" key="5">
    <source>
        <dbReference type="ARBA" id="ARBA00023002"/>
    </source>
</evidence>
<evidence type="ECO:0000256" key="4">
    <source>
        <dbReference type="ARBA" id="ARBA00022946"/>
    </source>
</evidence>